<dbReference type="EMBL" id="CP003350">
    <property type="protein sequence ID" value="AFC85348.1"/>
    <property type="molecule type" value="Genomic_DNA"/>
</dbReference>
<evidence type="ECO:0000256" key="2">
    <source>
        <dbReference type="ARBA" id="ARBA00008163"/>
    </source>
</evidence>
<comment type="similarity">
    <text evidence="2">Belongs to the OmpP1/FadL family.</text>
</comment>
<evidence type="ECO:0000256" key="6">
    <source>
        <dbReference type="ARBA" id="ARBA00023136"/>
    </source>
</evidence>
<evidence type="ECO:0000256" key="5">
    <source>
        <dbReference type="ARBA" id="ARBA00022729"/>
    </source>
</evidence>
<sequence length="452" mass="48240">MNFTLPRQKSGSAASARIAISVAIIAALGLPALAQAASFQLPVGSAATLGRAGAGGSLYDNDPTAAYSNPAALGFFTESVHETTFMGLRPTAKFQGNFTDYAGKPISGSNPDGFGRPKFMGNGASAFKINDHLVIGTSFNVPYALSSHYNSNWAGRYFGNRTAIRNYQATLSAGYKVNDEFSMGLGVIASYTRATIGTTIDAGSTASLLGRPVPPQAADVYLNVNAKRSVEVGYVFGFEYKPTDRDRIGASYHSRIQNTLSGTYNLSGSATGLALIGAAMPGVGLTGRGSARLDIPATANFDYLHIFNSRFTLGASAQWTGWGTFKDLALSSNGKQLVSLPQNNKDAWMYSIGGDYRFTDRWTLHAGIAYDETPTVDGTRDPRLPDGSRKIVGVGFGYQATRKLKLDMGYQHQFVSNVRVSQQNQVLLGAGIMNGYFEDSGDLLSLTATYHF</sequence>
<organism evidence="8 9">
    <name type="scientific">Frateuria aurantia (strain ATCC 33424 / DSM 6220 / KCTC 2777 / LMG 1558 / NBRC 3245 / NCIMB 13370)</name>
    <name type="common">Acetobacter aurantius</name>
    <dbReference type="NCBI Taxonomy" id="767434"/>
    <lineage>
        <taxon>Bacteria</taxon>
        <taxon>Pseudomonadati</taxon>
        <taxon>Pseudomonadota</taxon>
        <taxon>Gammaproteobacteria</taxon>
        <taxon>Lysobacterales</taxon>
        <taxon>Rhodanobacteraceae</taxon>
        <taxon>Frateuria</taxon>
    </lineage>
</organism>
<dbReference type="Gene3D" id="2.40.160.60">
    <property type="entry name" value="Outer membrane protein transport protein (OMPP1/FadL/TodX)"/>
    <property type="match status" value="1"/>
</dbReference>
<keyword evidence="7" id="KW-0998">Cell outer membrane</keyword>
<protein>
    <submittedName>
        <fullName evidence="8">Long-chain fatty acid transport protein</fullName>
    </submittedName>
</protein>
<evidence type="ECO:0000256" key="1">
    <source>
        <dbReference type="ARBA" id="ARBA00004571"/>
    </source>
</evidence>
<dbReference type="GO" id="GO:0015483">
    <property type="term" value="F:long-chain fatty acid transporting porin activity"/>
    <property type="evidence" value="ECO:0007669"/>
    <property type="project" value="TreeGrafter"/>
</dbReference>
<evidence type="ECO:0000313" key="8">
    <source>
        <dbReference type="EMBL" id="AFC85348.1"/>
    </source>
</evidence>
<dbReference type="Proteomes" id="UP000005234">
    <property type="component" value="Chromosome"/>
</dbReference>
<evidence type="ECO:0000256" key="4">
    <source>
        <dbReference type="ARBA" id="ARBA00022692"/>
    </source>
</evidence>
<dbReference type="RefSeq" id="WP_014402354.1">
    <property type="nucleotide sequence ID" value="NC_017033.1"/>
</dbReference>
<dbReference type="SUPFAM" id="SSF56935">
    <property type="entry name" value="Porins"/>
    <property type="match status" value="1"/>
</dbReference>
<dbReference type="KEGG" id="fau:Fraau_0879"/>
<keyword evidence="3" id="KW-1134">Transmembrane beta strand</keyword>
<dbReference type="AlphaFoldDB" id="H8L0U3"/>
<dbReference type="OrthoDB" id="19849at2"/>
<evidence type="ECO:0000313" key="9">
    <source>
        <dbReference type="Proteomes" id="UP000005234"/>
    </source>
</evidence>
<keyword evidence="6" id="KW-0472">Membrane</keyword>
<dbReference type="eggNOG" id="COG2067">
    <property type="taxonomic scope" value="Bacteria"/>
</dbReference>
<accession>H8L0U3</accession>
<dbReference type="GO" id="GO:0009279">
    <property type="term" value="C:cell outer membrane"/>
    <property type="evidence" value="ECO:0007669"/>
    <property type="project" value="UniProtKB-SubCell"/>
</dbReference>
<proteinExistence type="inferred from homology"/>
<name>H8L0U3_FRAAD</name>
<dbReference type="PANTHER" id="PTHR35093:SF3">
    <property type="entry name" value="LONG-CHAIN FATTY ACID TRANSPORT PROTEIN"/>
    <property type="match status" value="1"/>
</dbReference>
<keyword evidence="5" id="KW-0732">Signal</keyword>
<dbReference type="Pfam" id="PF03349">
    <property type="entry name" value="Toluene_X"/>
    <property type="match status" value="1"/>
</dbReference>
<evidence type="ECO:0000256" key="3">
    <source>
        <dbReference type="ARBA" id="ARBA00022452"/>
    </source>
</evidence>
<dbReference type="PANTHER" id="PTHR35093">
    <property type="entry name" value="OUTER MEMBRANE PROTEIN NMB0088-RELATED"/>
    <property type="match status" value="1"/>
</dbReference>
<dbReference type="InterPro" id="IPR005017">
    <property type="entry name" value="OMPP1/FadL/TodX"/>
</dbReference>
<gene>
    <name evidence="8" type="ordered locus">Fraau_0879</name>
</gene>
<keyword evidence="4" id="KW-0812">Transmembrane</keyword>
<dbReference type="HOGENOM" id="CLU_035981_0_1_6"/>
<reference evidence="8" key="1">
    <citation type="submission" date="2012-02" db="EMBL/GenBank/DDBJ databases">
        <title>The complete genome of Frateuria aurantia DSM 6220.</title>
        <authorList>
            <consortium name="US DOE Joint Genome Institute (JGI-PGF)"/>
            <person name="Lucas S."/>
            <person name="Copeland A."/>
            <person name="Lapidus A."/>
            <person name="Glavina del Rio T."/>
            <person name="Dalin E."/>
            <person name="Tice H."/>
            <person name="Bruce D."/>
            <person name="Goodwin L."/>
            <person name="Pitluck S."/>
            <person name="Peters L."/>
            <person name="Ovchinnikova G."/>
            <person name="Teshima H."/>
            <person name="Kyrpides N."/>
            <person name="Mavromatis K."/>
            <person name="Ivanova N."/>
            <person name="Brettin T."/>
            <person name="Detter J.C."/>
            <person name="Han C."/>
            <person name="Larimer F."/>
            <person name="Land M."/>
            <person name="Hauser L."/>
            <person name="Markowitz V."/>
            <person name="Cheng J.-F."/>
            <person name="Hugenholtz P."/>
            <person name="Woyke T."/>
            <person name="Wu D."/>
            <person name="Brambilla E."/>
            <person name="Klenk H.-P."/>
            <person name="Eisen J.A."/>
        </authorList>
    </citation>
    <scope>NUCLEOTIDE SEQUENCE</scope>
    <source>
        <strain evidence="8">DSM 6220</strain>
    </source>
</reference>
<keyword evidence="9" id="KW-1185">Reference proteome</keyword>
<evidence type="ECO:0000256" key="7">
    <source>
        <dbReference type="ARBA" id="ARBA00023237"/>
    </source>
</evidence>
<comment type="subcellular location">
    <subcellularLocation>
        <location evidence="1">Cell outer membrane</location>
        <topology evidence="1">Multi-pass membrane protein</topology>
    </subcellularLocation>
</comment>